<name>A0A1R3VNG9_9GAMM</name>
<keyword evidence="1" id="KW-0378">Hydrolase</keyword>
<keyword evidence="3" id="KW-1185">Reference proteome</keyword>
<dbReference type="PANTHER" id="PTHR31377">
    <property type="entry name" value="AGMATINE DEIMINASE-RELATED"/>
    <property type="match status" value="1"/>
</dbReference>
<dbReference type="PANTHER" id="PTHR31377:SF0">
    <property type="entry name" value="AGMATINE DEIMINASE-RELATED"/>
    <property type="match status" value="1"/>
</dbReference>
<dbReference type="Proteomes" id="UP000223759">
    <property type="component" value="Unassembled WGS sequence"/>
</dbReference>
<dbReference type="GO" id="GO:0009446">
    <property type="term" value="P:putrescine biosynthetic process"/>
    <property type="evidence" value="ECO:0007669"/>
    <property type="project" value="InterPro"/>
</dbReference>
<reference evidence="2 3" key="1">
    <citation type="submission" date="2017-01" db="EMBL/GenBank/DDBJ databases">
        <authorList>
            <person name="Mah S.A."/>
            <person name="Swanson W.J."/>
            <person name="Moy G.W."/>
            <person name="Vacquier V.D."/>
        </authorList>
    </citation>
    <scope>NUCLEOTIDE SEQUENCE [LARGE SCALE GENOMIC DNA]</scope>
    <source>
        <strain evidence="2 3">M9</strain>
    </source>
</reference>
<sequence>MNTRFFPAEWAPQEAVMLTWPHSGNDWSAQLGEVEPVFVAIATEVLKRQGLLVTCRDATHAQHIRALLQTVGANVSQLRLGLADSNDVWARDHGPISVVGNGQPTLLDFQFNGWGNKYRHDRDNRITEQLHAQGLLAPRERISVPLVLEGGGIETDGQGTLLTTRSCLLARSRNPDLSQAQLEAQLAETLGIDRLLWLSHGHLAGDDTDGHIDTLARFCDPQTIAYVHCDDPSDAHYPELLAMQAELGSFCQKNGQPYHLIPLPLPQPQHDASGKRLPATHANFLIINDAVLVPTYADAADAIALDRLAEAFPNREIVGIDCRALIQQYGSLHCVTMQIPL</sequence>
<protein>
    <submittedName>
        <fullName evidence="2">Agmatine deiminase</fullName>
    </submittedName>
</protein>
<dbReference type="RefSeq" id="WP_076754609.1">
    <property type="nucleotide sequence ID" value="NZ_CP023018.1"/>
</dbReference>
<proteinExistence type="predicted"/>
<dbReference type="AlphaFoldDB" id="A0A1R3VNG9"/>
<dbReference type="EMBL" id="FTPK01000001">
    <property type="protein sequence ID" value="SIT66132.1"/>
    <property type="molecule type" value="Genomic_DNA"/>
</dbReference>
<dbReference type="InterPro" id="IPR007466">
    <property type="entry name" value="Peptidyl-Arg-deiminase_porph"/>
</dbReference>
<evidence type="ECO:0000313" key="3">
    <source>
        <dbReference type="Proteomes" id="UP000223759"/>
    </source>
</evidence>
<dbReference type="OrthoDB" id="9808013at2"/>
<organism evidence="2 3">
    <name type="scientific">Ectothiorhodosinus mongolicus</name>
    <dbReference type="NCBI Taxonomy" id="233100"/>
    <lineage>
        <taxon>Bacteria</taxon>
        <taxon>Pseudomonadati</taxon>
        <taxon>Pseudomonadota</taxon>
        <taxon>Gammaproteobacteria</taxon>
        <taxon>Chromatiales</taxon>
        <taxon>Ectothiorhodospiraceae</taxon>
        <taxon>Ectothiorhodosinus</taxon>
    </lineage>
</organism>
<dbReference type="STRING" id="233100.SAMN05216526_0489"/>
<dbReference type="GO" id="GO:0047632">
    <property type="term" value="F:agmatine deiminase activity"/>
    <property type="evidence" value="ECO:0007669"/>
    <property type="project" value="TreeGrafter"/>
</dbReference>
<gene>
    <name evidence="2" type="ORF">SAMN05216526_0489</name>
</gene>
<dbReference type="Pfam" id="PF04371">
    <property type="entry name" value="PAD_porph"/>
    <property type="match status" value="1"/>
</dbReference>
<evidence type="ECO:0000256" key="1">
    <source>
        <dbReference type="ARBA" id="ARBA00022801"/>
    </source>
</evidence>
<accession>A0A1R3VNG9</accession>
<dbReference type="GO" id="GO:0004668">
    <property type="term" value="F:protein-arginine deiminase activity"/>
    <property type="evidence" value="ECO:0007669"/>
    <property type="project" value="InterPro"/>
</dbReference>
<dbReference type="SUPFAM" id="SSF55909">
    <property type="entry name" value="Pentein"/>
    <property type="match status" value="1"/>
</dbReference>
<dbReference type="Gene3D" id="3.75.10.10">
    <property type="entry name" value="L-arginine/glycine Amidinotransferase, Chain A"/>
    <property type="match status" value="1"/>
</dbReference>
<evidence type="ECO:0000313" key="2">
    <source>
        <dbReference type="EMBL" id="SIT66132.1"/>
    </source>
</evidence>